<dbReference type="SUPFAM" id="SSF50199">
    <property type="entry name" value="Staphylococcal nuclease"/>
    <property type="match status" value="1"/>
</dbReference>
<accession>A0A5C8V739</accession>
<protein>
    <submittedName>
        <fullName evidence="5">Nuclease</fullName>
    </submittedName>
</protein>
<dbReference type="GO" id="GO:0016787">
    <property type="term" value="F:hydrolase activity"/>
    <property type="evidence" value="ECO:0007669"/>
    <property type="project" value="UniProtKB-KW"/>
</dbReference>
<dbReference type="Proteomes" id="UP000321456">
    <property type="component" value="Unassembled WGS sequence"/>
</dbReference>
<dbReference type="AlphaFoldDB" id="A0A5C8V739"/>
<dbReference type="GO" id="GO:0004519">
    <property type="term" value="F:endonuclease activity"/>
    <property type="evidence" value="ECO:0007669"/>
    <property type="project" value="UniProtKB-KW"/>
</dbReference>
<proteinExistence type="predicted"/>
<dbReference type="InterPro" id="IPR002071">
    <property type="entry name" value="Thermonucl_AS"/>
</dbReference>
<evidence type="ECO:0000259" key="4">
    <source>
        <dbReference type="PROSITE" id="PS50830"/>
    </source>
</evidence>
<keyword evidence="1" id="KW-0540">Nuclease</keyword>
<reference evidence="5 6" key="1">
    <citation type="submission" date="2019-08" db="EMBL/GenBank/DDBJ databases">
        <title>Professor.</title>
        <authorList>
            <person name="Park J.S."/>
        </authorList>
    </citation>
    <scope>NUCLEOTIDE SEQUENCE [LARGE SCALE GENOMIC DNA]</scope>
    <source>
        <strain evidence="5 6">176CP5-101</strain>
    </source>
</reference>
<evidence type="ECO:0000256" key="2">
    <source>
        <dbReference type="ARBA" id="ARBA00022759"/>
    </source>
</evidence>
<dbReference type="Pfam" id="PF00565">
    <property type="entry name" value="SNase"/>
    <property type="match status" value="1"/>
</dbReference>
<evidence type="ECO:0000313" key="5">
    <source>
        <dbReference type="EMBL" id="TXN37725.1"/>
    </source>
</evidence>
<dbReference type="PROSITE" id="PS50830">
    <property type="entry name" value="TNASE_3"/>
    <property type="match status" value="1"/>
</dbReference>
<keyword evidence="6" id="KW-1185">Reference proteome</keyword>
<dbReference type="SMART" id="SM00318">
    <property type="entry name" value="SNc"/>
    <property type="match status" value="1"/>
</dbReference>
<dbReference type="PANTHER" id="PTHR12302">
    <property type="entry name" value="EBNA2 BINDING PROTEIN P100"/>
    <property type="match status" value="1"/>
</dbReference>
<feature type="domain" description="TNase-like" evidence="4">
    <location>
        <begin position="16"/>
        <end position="138"/>
    </location>
</feature>
<dbReference type="RefSeq" id="WP_147741933.1">
    <property type="nucleotide sequence ID" value="NZ_VRUR01000001.1"/>
</dbReference>
<keyword evidence="3" id="KW-0378">Hydrolase</keyword>
<dbReference type="InterPro" id="IPR035437">
    <property type="entry name" value="SNase_OB-fold_sf"/>
</dbReference>
<dbReference type="EMBL" id="VRUR01000001">
    <property type="protein sequence ID" value="TXN37725.1"/>
    <property type="molecule type" value="Genomic_DNA"/>
</dbReference>
<name>A0A5C8V739_9FLAO</name>
<sequence length="152" mass="17674">MKILWLCALLPLISFGQLKGKVVQVKDGDTVVILDEDNQQHVIRVADIDCPEYAQPFSKVAKRFTSDEIYLKLVFVEEKGKDRYGRIIGFINYDSGKNLSEELLKKGLAWHFKKYSTNSEFSTLESLARQMNIGIWTMENPIAPWIWRRNYN</sequence>
<organism evidence="5 6">
    <name type="scientific">Flagellimonas hymeniacidonis</name>
    <dbReference type="NCBI Taxonomy" id="2603628"/>
    <lineage>
        <taxon>Bacteria</taxon>
        <taxon>Pseudomonadati</taxon>
        <taxon>Bacteroidota</taxon>
        <taxon>Flavobacteriia</taxon>
        <taxon>Flavobacteriales</taxon>
        <taxon>Flavobacteriaceae</taxon>
        <taxon>Flagellimonas</taxon>
    </lineage>
</organism>
<dbReference type="Gene3D" id="2.40.50.90">
    <property type="match status" value="1"/>
</dbReference>
<gene>
    <name evidence="5" type="ORF">FVB32_05400</name>
</gene>
<dbReference type="PANTHER" id="PTHR12302:SF3">
    <property type="entry name" value="SERINE_THREONINE-PROTEIN KINASE 31"/>
    <property type="match status" value="1"/>
</dbReference>
<evidence type="ECO:0000256" key="1">
    <source>
        <dbReference type="ARBA" id="ARBA00022722"/>
    </source>
</evidence>
<dbReference type="InterPro" id="IPR016071">
    <property type="entry name" value="Staphylococal_nuclease_OB-fold"/>
</dbReference>
<keyword evidence="2" id="KW-0255">Endonuclease</keyword>
<evidence type="ECO:0000256" key="3">
    <source>
        <dbReference type="ARBA" id="ARBA00022801"/>
    </source>
</evidence>
<evidence type="ECO:0000313" key="6">
    <source>
        <dbReference type="Proteomes" id="UP000321456"/>
    </source>
</evidence>
<comment type="caution">
    <text evidence="5">The sequence shown here is derived from an EMBL/GenBank/DDBJ whole genome shotgun (WGS) entry which is preliminary data.</text>
</comment>
<dbReference type="GO" id="GO:0003676">
    <property type="term" value="F:nucleic acid binding"/>
    <property type="evidence" value="ECO:0007669"/>
    <property type="project" value="InterPro"/>
</dbReference>
<dbReference type="PROSITE" id="PS01123">
    <property type="entry name" value="TNASE_1"/>
    <property type="match status" value="1"/>
</dbReference>